<dbReference type="GO" id="GO:0005840">
    <property type="term" value="C:ribosome"/>
    <property type="evidence" value="ECO:0007669"/>
    <property type="project" value="InterPro"/>
</dbReference>
<dbReference type="EMBL" id="KQ085959">
    <property type="protein sequence ID" value="KLO13476.1"/>
    <property type="molecule type" value="Genomic_DNA"/>
</dbReference>
<protein>
    <submittedName>
        <fullName evidence="1">Uncharacterized protein</fullName>
    </submittedName>
</protein>
<keyword evidence="2" id="KW-1185">Reference proteome</keyword>
<dbReference type="InParanoid" id="A0A0H2S9G3"/>
<evidence type="ECO:0000313" key="2">
    <source>
        <dbReference type="Proteomes" id="UP000053477"/>
    </source>
</evidence>
<name>A0A0H2S9G3_9AGAM</name>
<dbReference type="PROSITE" id="PS00360">
    <property type="entry name" value="RIBOSOMAL_S9"/>
    <property type="match status" value="1"/>
</dbReference>
<sequence>MGLSSKIAKTLNMLLPCGRSHNVGASNDLTQLAEKLRNKASELGQCLRCIEEVFNLTRPSGGALLDEWKILKDDFSKMIMEIRRLIQKAIIRIRDLHNVAVFLSDPTEKDKKAREIQLIANDLTAKSKQAGETILNLRDVLGRVNEFWVRNGPGGGHRAQAFAALQSLGRALQDSQLDNALVDVLKSTSFPGTISSTVRLLPDDVVSLHEMIDGKNAEVKIELIDATDEPHQIATPLNQFNSLLNIWRIVLTDLKAVERHPLDDRAQILKYQAKLRVVMGVYELYGRSLEAF</sequence>
<dbReference type="Proteomes" id="UP000053477">
    <property type="component" value="Unassembled WGS sequence"/>
</dbReference>
<dbReference type="InterPro" id="IPR020574">
    <property type="entry name" value="Ribosomal_uS9_CS"/>
</dbReference>
<dbReference type="GO" id="GO:0003735">
    <property type="term" value="F:structural constituent of ribosome"/>
    <property type="evidence" value="ECO:0007669"/>
    <property type="project" value="InterPro"/>
</dbReference>
<dbReference type="GO" id="GO:0006412">
    <property type="term" value="P:translation"/>
    <property type="evidence" value="ECO:0007669"/>
    <property type="project" value="InterPro"/>
</dbReference>
<evidence type="ECO:0000313" key="1">
    <source>
        <dbReference type="EMBL" id="KLO13476.1"/>
    </source>
</evidence>
<dbReference type="AlphaFoldDB" id="A0A0H2S9G3"/>
<organism evidence="1 2">
    <name type="scientific">Schizopora paradoxa</name>
    <dbReference type="NCBI Taxonomy" id="27342"/>
    <lineage>
        <taxon>Eukaryota</taxon>
        <taxon>Fungi</taxon>
        <taxon>Dikarya</taxon>
        <taxon>Basidiomycota</taxon>
        <taxon>Agaricomycotina</taxon>
        <taxon>Agaricomycetes</taxon>
        <taxon>Hymenochaetales</taxon>
        <taxon>Schizoporaceae</taxon>
        <taxon>Schizopora</taxon>
    </lineage>
</organism>
<proteinExistence type="predicted"/>
<accession>A0A0H2S9G3</accession>
<gene>
    <name evidence="1" type="ORF">SCHPADRAFT_997367</name>
</gene>
<reference evidence="1 2" key="1">
    <citation type="submission" date="2015-04" db="EMBL/GenBank/DDBJ databases">
        <title>Complete genome sequence of Schizopora paradoxa KUC8140, a cosmopolitan wood degrader in East Asia.</title>
        <authorList>
            <consortium name="DOE Joint Genome Institute"/>
            <person name="Min B."/>
            <person name="Park H."/>
            <person name="Jang Y."/>
            <person name="Kim J.-J."/>
            <person name="Kim K.H."/>
            <person name="Pangilinan J."/>
            <person name="Lipzen A."/>
            <person name="Riley R."/>
            <person name="Grigoriev I.V."/>
            <person name="Spatafora J.W."/>
            <person name="Choi I.-G."/>
        </authorList>
    </citation>
    <scope>NUCLEOTIDE SEQUENCE [LARGE SCALE GENOMIC DNA]</scope>
    <source>
        <strain evidence="1 2">KUC8140</strain>
    </source>
</reference>